<evidence type="ECO:0000313" key="2">
    <source>
        <dbReference type="EMBL" id="GAP19381.1"/>
    </source>
</evidence>
<dbReference type="PATRIC" id="fig|229921.5.peg.3718"/>
<reference evidence="3 4" key="2">
    <citation type="submission" date="2015-07" db="EMBL/GenBank/DDBJ databases">
        <title>Genome sequence of Levilinea saccharolytica DSM 16555.</title>
        <authorList>
            <person name="Hemp J."/>
            <person name="Ward L.M."/>
            <person name="Pace L.A."/>
            <person name="Fischer W.W."/>
        </authorList>
    </citation>
    <scope>NUCLEOTIDE SEQUENCE [LARGE SCALE GENOMIC DNA]</scope>
    <source>
        <strain evidence="3 4">KIBI-1</strain>
    </source>
</reference>
<comment type="function">
    <text evidence="1">Catalyzes the cleavage of 5-oxoproline to form L-glutamate coupled to the hydrolysis of ATP to ADP and inorganic phosphate.</text>
</comment>
<dbReference type="OrthoDB" id="9773478at2"/>
<gene>
    <name evidence="1" type="primary">pxpA</name>
    <name evidence="3" type="ORF">ADN01_09435</name>
    <name evidence="2" type="ORF">LSAC_03283</name>
</gene>
<organism evidence="2">
    <name type="scientific">Levilinea saccharolytica</name>
    <dbReference type="NCBI Taxonomy" id="229921"/>
    <lineage>
        <taxon>Bacteria</taxon>
        <taxon>Bacillati</taxon>
        <taxon>Chloroflexota</taxon>
        <taxon>Anaerolineae</taxon>
        <taxon>Anaerolineales</taxon>
        <taxon>Anaerolineaceae</taxon>
        <taxon>Levilinea</taxon>
    </lineage>
</organism>
<accession>A0A0M8JPT1</accession>
<keyword evidence="1" id="KW-0378">Hydrolase</keyword>
<evidence type="ECO:0000313" key="4">
    <source>
        <dbReference type="Proteomes" id="UP000050501"/>
    </source>
</evidence>
<dbReference type="SUPFAM" id="SSF88713">
    <property type="entry name" value="Glycoside hydrolase/deacetylase"/>
    <property type="match status" value="1"/>
</dbReference>
<dbReference type="STRING" id="229921.ADN01_09435"/>
<dbReference type="NCBIfam" id="NF003814">
    <property type="entry name" value="PRK05406.1-3"/>
    <property type="match status" value="1"/>
</dbReference>
<dbReference type="PANTHER" id="PTHR30292:SF0">
    <property type="entry name" value="5-OXOPROLINASE SUBUNIT A"/>
    <property type="match status" value="1"/>
</dbReference>
<dbReference type="InterPro" id="IPR011330">
    <property type="entry name" value="Glyco_hydro/deAcase_b/a-brl"/>
</dbReference>
<keyword evidence="1" id="KW-0067">ATP-binding</keyword>
<dbReference type="AlphaFoldDB" id="A0A0M8JPT1"/>
<dbReference type="PANTHER" id="PTHR30292">
    <property type="entry name" value="UNCHARACTERIZED PROTEIN YBGL-RELATED"/>
    <property type="match status" value="1"/>
</dbReference>
<dbReference type="GO" id="GO:0017168">
    <property type="term" value="F:5-oxoprolinase (ATP-hydrolyzing) activity"/>
    <property type="evidence" value="ECO:0007669"/>
    <property type="project" value="UniProtKB-UniRule"/>
</dbReference>
<evidence type="ECO:0000256" key="1">
    <source>
        <dbReference type="HAMAP-Rule" id="MF_00691"/>
    </source>
</evidence>
<dbReference type="EC" id="3.5.2.9" evidence="1"/>
<dbReference type="EMBL" id="DF967975">
    <property type="protein sequence ID" value="GAP19381.1"/>
    <property type="molecule type" value="Genomic_DNA"/>
</dbReference>
<proteinExistence type="inferred from homology"/>
<comment type="subunit">
    <text evidence="1">Forms a complex composed of PxpA, PxpB and PxpC.</text>
</comment>
<keyword evidence="1" id="KW-0547">Nucleotide-binding</keyword>
<sequence length="249" mass="26344">MDLNCDLGESFGAYQIGSDEAMMPLITSANIACGLHAGDPVVMQRTVQLAAQQGVRIGAHPGYPDLQGFGRRNLDLTLEEAAAFTLYQLGALSAFARLVGAELTHVKPHGALYNQAARDASLASVIARATAKFSRSLVLVGLAGSRLLSAGLDAGLRVAGEGFPDRAYEPDGSLRSRRLPGALLEDPADIAAQAIRLAREGVRVETGGEPRFWMVETLCLHGDHPRAVENARVVRAALKQAGVLIQPLS</sequence>
<keyword evidence="4" id="KW-1185">Reference proteome</keyword>
<dbReference type="CDD" id="cd10787">
    <property type="entry name" value="LamB_YcsF_like"/>
    <property type="match status" value="1"/>
</dbReference>
<dbReference type="InterPro" id="IPR005501">
    <property type="entry name" value="LamB/YcsF/PxpA-like"/>
</dbReference>
<dbReference type="NCBIfam" id="NF003816">
    <property type="entry name" value="PRK05406.1-5"/>
    <property type="match status" value="1"/>
</dbReference>
<dbReference type="Proteomes" id="UP000050501">
    <property type="component" value="Unassembled WGS sequence"/>
</dbReference>
<dbReference type="EMBL" id="LGCM01000035">
    <property type="protein sequence ID" value="KPL81802.1"/>
    <property type="molecule type" value="Genomic_DNA"/>
</dbReference>
<comment type="catalytic activity">
    <reaction evidence="1">
        <text>5-oxo-L-proline + ATP + 2 H2O = L-glutamate + ADP + phosphate + H(+)</text>
        <dbReference type="Rhea" id="RHEA:10348"/>
        <dbReference type="ChEBI" id="CHEBI:15377"/>
        <dbReference type="ChEBI" id="CHEBI:15378"/>
        <dbReference type="ChEBI" id="CHEBI:29985"/>
        <dbReference type="ChEBI" id="CHEBI:30616"/>
        <dbReference type="ChEBI" id="CHEBI:43474"/>
        <dbReference type="ChEBI" id="CHEBI:58402"/>
        <dbReference type="ChEBI" id="CHEBI:456216"/>
        <dbReference type="EC" id="3.5.2.9"/>
    </reaction>
</comment>
<dbReference type="HAMAP" id="MF_00691">
    <property type="entry name" value="PxpA"/>
    <property type="match status" value="1"/>
</dbReference>
<protein>
    <recommendedName>
        <fullName evidence="1">5-oxoprolinase subunit A</fullName>
        <shortName evidence="1">5-OPase subunit A</shortName>
        <ecNumber evidence="1">3.5.2.9</ecNumber>
    </recommendedName>
    <alternativeName>
        <fullName evidence="1">5-oxoprolinase (ATP-hydrolyzing) subunit A</fullName>
    </alternativeName>
</protein>
<name>A0A0M8JPT1_9CHLR</name>
<dbReference type="Gene3D" id="3.20.20.370">
    <property type="entry name" value="Glycoside hydrolase/deacetylase"/>
    <property type="match status" value="1"/>
</dbReference>
<dbReference type="Pfam" id="PF03746">
    <property type="entry name" value="LamB_YcsF"/>
    <property type="match status" value="1"/>
</dbReference>
<dbReference type="GO" id="GO:0005524">
    <property type="term" value="F:ATP binding"/>
    <property type="evidence" value="ECO:0007669"/>
    <property type="project" value="UniProtKB-UniRule"/>
</dbReference>
<dbReference type="GO" id="GO:0005975">
    <property type="term" value="P:carbohydrate metabolic process"/>
    <property type="evidence" value="ECO:0007669"/>
    <property type="project" value="InterPro"/>
</dbReference>
<evidence type="ECO:0000313" key="3">
    <source>
        <dbReference type="EMBL" id="KPL81802.1"/>
    </source>
</evidence>
<reference evidence="2" key="1">
    <citation type="journal article" date="2015" name="Genome Announc.">
        <title>Draft Genome Sequences of Anaerolinea thermolimosa IMO-1, Bellilinea caldifistulae GOMI-1, Leptolinea tardivitalis YMTK-2, Levilinea saccharolytica KIBI-1, Longilinea arvoryzae KOME-1, Previously Described as Members of the Class Anaerolineae (Chloroflexi).</title>
        <authorList>
            <person name="Matsuura N."/>
            <person name="Tourlousse M.D."/>
            <person name="Ohashi A."/>
            <person name="Hugenholtz P."/>
            <person name="Sekiguchi Y."/>
        </authorList>
    </citation>
    <scope>NUCLEOTIDE SEQUENCE</scope>
    <source>
        <strain evidence="2">KIBI-1</strain>
    </source>
</reference>
<dbReference type="RefSeq" id="WP_062419664.1">
    <property type="nucleotide sequence ID" value="NZ_BBXZ01000175.1"/>
</dbReference>
<comment type="similarity">
    <text evidence="1">Belongs to the LamB/PxpA family.</text>
</comment>